<keyword evidence="1" id="KW-0472">Membrane</keyword>
<keyword evidence="1" id="KW-1133">Transmembrane helix</keyword>
<dbReference type="HOGENOM" id="CLU_2140170_0_0_2"/>
<feature type="transmembrane region" description="Helical" evidence="1">
    <location>
        <begin position="12"/>
        <end position="36"/>
    </location>
</feature>
<dbReference type="EMBL" id="KE356561">
    <property type="protein sequence ID" value="ERG96061.1"/>
    <property type="molecule type" value="Genomic_DNA"/>
</dbReference>
<evidence type="ECO:0000313" key="3">
    <source>
        <dbReference type="Proteomes" id="UP000030710"/>
    </source>
</evidence>
<evidence type="ECO:0000313" key="2">
    <source>
        <dbReference type="EMBL" id="ERG96061.1"/>
    </source>
</evidence>
<protein>
    <submittedName>
        <fullName evidence="2">Uncharacterized protein</fullName>
    </submittedName>
</protein>
<sequence>MKHVINMNKWRSIPVAIAGTVIMIAAGHAIFAGVLIGTDVASYTPDGVTVSDLSCEDALEGADTAGYIFSRVWSSGFHTAGTDTLDTELGSEYKLFRFIRSLGNNASMGNIL</sequence>
<name>U1PUK7_9EURY</name>
<accession>U1PUK7</accession>
<gene>
    <name evidence="2" type="ORF">J07HQW2_02528</name>
</gene>
<organism evidence="2 3">
    <name type="scientific">Haloquadratum walsbyi J07HQW2</name>
    <dbReference type="NCBI Taxonomy" id="1238425"/>
    <lineage>
        <taxon>Archaea</taxon>
        <taxon>Methanobacteriati</taxon>
        <taxon>Methanobacteriota</taxon>
        <taxon>Stenosarchaea group</taxon>
        <taxon>Halobacteria</taxon>
        <taxon>Halobacteriales</taxon>
        <taxon>Haloferacaceae</taxon>
        <taxon>Haloquadratum</taxon>
    </lineage>
</organism>
<reference evidence="2 3" key="1">
    <citation type="journal article" date="2013" name="PLoS ONE">
        <title>Assembly-driven community genomics of a hypersaline microbial ecosystem.</title>
        <authorList>
            <person name="Podell S."/>
            <person name="Ugalde J.A."/>
            <person name="Narasingarao P."/>
            <person name="Banfield J.F."/>
            <person name="Heidelberg K.B."/>
            <person name="Allen E.E."/>
        </authorList>
    </citation>
    <scope>NUCLEOTIDE SEQUENCE [LARGE SCALE GENOMIC DNA]</scope>
    <source>
        <strain evidence="3">J07HQW2</strain>
    </source>
</reference>
<keyword evidence="1" id="KW-0812">Transmembrane</keyword>
<dbReference type="Proteomes" id="UP000030710">
    <property type="component" value="Unassembled WGS sequence"/>
</dbReference>
<dbReference type="AlphaFoldDB" id="U1PUK7"/>
<proteinExistence type="predicted"/>
<evidence type="ECO:0000256" key="1">
    <source>
        <dbReference type="SAM" id="Phobius"/>
    </source>
</evidence>